<feature type="transmembrane region" description="Helical" evidence="1">
    <location>
        <begin position="522"/>
        <end position="543"/>
    </location>
</feature>
<organism evidence="2 3">
    <name type="scientific">Phytoactinopolyspora halotolerans</name>
    <dbReference type="NCBI Taxonomy" id="1981512"/>
    <lineage>
        <taxon>Bacteria</taxon>
        <taxon>Bacillati</taxon>
        <taxon>Actinomycetota</taxon>
        <taxon>Actinomycetes</taxon>
        <taxon>Jiangellales</taxon>
        <taxon>Jiangellaceae</taxon>
        <taxon>Phytoactinopolyspora</taxon>
    </lineage>
</organism>
<dbReference type="Proteomes" id="UP000475214">
    <property type="component" value="Unassembled WGS sequence"/>
</dbReference>
<protein>
    <submittedName>
        <fullName evidence="2">ABC transporter permease</fullName>
    </submittedName>
</protein>
<dbReference type="EMBL" id="JAAGOA010000002">
    <property type="protein sequence ID" value="NED99225.1"/>
    <property type="molecule type" value="Genomic_DNA"/>
</dbReference>
<keyword evidence="1" id="KW-0812">Transmembrane</keyword>
<feature type="transmembrane region" description="Helical" evidence="1">
    <location>
        <begin position="363"/>
        <end position="383"/>
    </location>
</feature>
<feature type="transmembrane region" description="Helical" evidence="1">
    <location>
        <begin position="415"/>
        <end position="437"/>
    </location>
</feature>
<keyword evidence="3" id="KW-1185">Reference proteome</keyword>
<keyword evidence="1" id="KW-1133">Transmembrane helix</keyword>
<name>A0A6L9S1Y4_9ACTN</name>
<feature type="transmembrane region" description="Helical" evidence="1">
    <location>
        <begin position="39"/>
        <end position="57"/>
    </location>
</feature>
<accession>A0A6L9S1Y4</accession>
<feature type="transmembrane region" description="Helical" evidence="1">
    <location>
        <begin position="208"/>
        <end position="226"/>
    </location>
</feature>
<feature type="transmembrane region" description="Helical" evidence="1">
    <location>
        <begin position="258"/>
        <end position="279"/>
    </location>
</feature>
<dbReference type="AlphaFoldDB" id="A0A6L9S1Y4"/>
<gene>
    <name evidence="2" type="ORF">G1H10_03480</name>
</gene>
<feature type="transmembrane region" description="Helical" evidence="1">
    <location>
        <begin position="148"/>
        <end position="169"/>
    </location>
</feature>
<feature type="transmembrane region" description="Helical" evidence="1">
    <location>
        <begin position="181"/>
        <end position="201"/>
    </location>
</feature>
<sequence length="551" mass="57725">MSTATMTPEARTIPAGRGHAFVGTGTMIRFMLRRDRIRIPVWILGLTAYTTGALSSYEQNYPEASDRETIADMADLPAMVAMVGNNYAPDEPYTHGLMFGHVTFLIVGVIFALMGVLLFIRHTRAEEEAGRAELIRSSVLGRHAQTTAALIVVCGTALVAGLLVSMSVGASGVDGVTMGGAYLYGMGLGLIGVVFATVAAVTAQITEYARGASGMALAVLGAAYAVRSVGDVGENFLSWLSPLHWARETRPFSDDQRAWPLLLLVVLAAVLIVVAGRLSDKRDVGAGLRPPRLGSATASPLLSSPLGLAVRLQRSSVIAWAVGLAVFGAFYGALISAADEMFDQISALEDMWAFEGASFADRWIVSFIGMLGVLAAVPAILAVQRLRSEETAGRAEPVLATAVSQTRWAASHLTVALAGSAGVIVIGGFGFGIAAAIDGRDIGYLGDSVAAAAVFIPAIWVAVGLAVALYGLVPRALGLAWIIPVYGFLVVYLGDLFGVDQSAHNLSPFGHVPELPAEDLEIAPLLIMAVIAAVLILAGLAGFRRRDLHST</sequence>
<proteinExistence type="predicted"/>
<feature type="transmembrane region" description="Helical" evidence="1">
    <location>
        <begin position="317"/>
        <end position="338"/>
    </location>
</feature>
<dbReference type="RefSeq" id="WP_163732719.1">
    <property type="nucleotide sequence ID" value="NZ_JAAGOA010000002.1"/>
</dbReference>
<evidence type="ECO:0000313" key="2">
    <source>
        <dbReference type="EMBL" id="NED99225.1"/>
    </source>
</evidence>
<evidence type="ECO:0000256" key="1">
    <source>
        <dbReference type="SAM" id="Phobius"/>
    </source>
</evidence>
<comment type="caution">
    <text evidence="2">The sequence shown here is derived from an EMBL/GenBank/DDBJ whole genome shotgun (WGS) entry which is preliminary data.</text>
</comment>
<evidence type="ECO:0000313" key="3">
    <source>
        <dbReference type="Proteomes" id="UP000475214"/>
    </source>
</evidence>
<keyword evidence="1" id="KW-0472">Membrane</keyword>
<feature type="transmembrane region" description="Helical" evidence="1">
    <location>
        <begin position="449"/>
        <end position="472"/>
    </location>
</feature>
<reference evidence="2 3" key="1">
    <citation type="submission" date="2020-02" db="EMBL/GenBank/DDBJ databases">
        <authorList>
            <person name="Li X.-J."/>
            <person name="Han X.-M."/>
        </authorList>
    </citation>
    <scope>NUCLEOTIDE SEQUENCE [LARGE SCALE GENOMIC DNA]</scope>
    <source>
        <strain evidence="2 3">CCTCC AB 2017055</strain>
    </source>
</reference>
<feature type="transmembrane region" description="Helical" evidence="1">
    <location>
        <begin position="479"/>
        <end position="499"/>
    </location>
</feature>
<feature type="transmembrane region" description="Helical" evidence="1">
    <location>
        <begin position="98"/>
        <end position="120"/>
    </location>
</feature>